<dbReference type="SUPFAM" id="SSF51445">
    <property type="entry name" value="(Trans)glycosidases"/>
    <property type="match status" value="1"/>
</dbReference>
<evidence type="ECO:0000256" key="3">
    <source>
        <dbReference type="ARBA" id="ARBA00023295"/>
    </source>
</evidence>
<accession>A0A0M9AMW9</accession>
<dbReference type="Pfam" id="PF00933">
    <property type="entry name" value="Glyco_hydro_3"/>
    <property type="match status" value="1"/>
</dbReference>
<dbReference type="PATRIC" id="fig|1705562.3.peg.2955"/>
<evidence type="ECO:0000313" key="6">
    <source>
        <dbReference type="Proteomes" id="UP000037729"/>
    </source>
</evidence>
<dbReference type="InterPro" id="IPR017853">
    <property type="entry name" value="GH"/>
</dbReference>
<dbReference type="GO" id="GO:0004553">
    <property type="term" value="F:hydrolase activity, hydrolyzing O-glycosyl compounds"/>
    <property type="evidence" value="ECO:0007669"/>
    <property type="project" value="InterPro"/>
</dbReference>
<comment type="caution">
    <text evidence="5">The sequence shown here is derived from an EMBL/GenBank/DDBJ whole genome shotgun (WGS) entry which is preliminary data.</text>
</comment>
<sequence>MQTQTVASMPLAQKVGQLFMAGFDGSEPTAGSRELIREYNLGNIIYFSRNITSPSQVTALSAELQSEATAVGAGLPLFIATDQEGGVVSRLNWGTQLPGQMLIGACDDDAMARKAGATVGRELRSLGINLNLAPVLDVNNNPDNPVIGVRSFGEDPERVGALGTAMAQGLQSVDVSACGKHFPGHGDTAVDSHLDLPVVAHERPRLERVEFPPFEAAIQGGIDAIMTTHVAFPAITGDEELPATISPEVQTGLLREELGFDGLLITDCLEMDAIAEGVGTAEGAVCAIEAGCDMITVSHTLERQRAAIEAVLTAVRTGRLTEERIDRSLHRIQRYKQQRVGESAGGEVPEWRRCVATSKQLASEIAECGVTLVRDDSETLPFDTSRRLHVVSFTGTRGSPAEDDRYDPELVAAALREVGFEITTHTIAGGEAVDIAAANEQIVAVSYDALSNTAQAATLRSLVVEYEQLAVLAVRNPYDLAVCPGAATFLTTYDYSPGALQTAAKTLAGTVDTTGSLPVTIPE</sequence>
<reference evidence="5 6" key="1">
    <citation type="submission" date="2015-08" db="EMBL/GenBank/DDBJ databases">
        <title>Genomes of Isolates from Cabo Rojo, PR.</title>
        <authorList>
            <person name="Sanchez-Nieves R.L."/>
            <person name="Montalvo-Rodriguez R."/>
        </authorList>
    </citation>
    <scope>NUCLEOTIDE SEQUENCE [LARGE SCALE GENOMIC DNA]</scope>
    <source>
        <strain evidence="5 6">SL3</strain>
    </source>
</reference>
<dbReference type="Gene3D" id="3.40.50.1700">
    <property type="entry name" value="Glycoside hydrolase family 3 C-terminal domain"/>
    <property type="match status" value="1"/>
</dbReference>
<comment type="similarity">
    <text evidence="1">Belongs to the glycosyl hydrolase 3 family.</text>
</comment>
<evidence type="ECO:0000256" key="1">
    <source>
        <dbReference type="ARBA" id="ARBA00005336"/>
    </source>
</evidence>
<proteinExistence type="inferred from homology"/>
<dbReference type="Proteomes" id="UP000037729">
    <property type="component" value="Unassembled WGS sequence"/>
</dbReference>
<dbReference type="PANTHER" id="PTHR30480">
    <property type="entry name" value="BETA-HEXOSAMINIDASE-RELATED"/>
    <property type="match status" value="1"/>
</dbReference>
<dbReference type="NCBIfam" id="NF003740">
    <property type="entry name" value="PRK05337.1"/>
    <property type="match status" value="1"/>
</dbReference>
<evidence type="ECO:0000256" key="2">
    <source>
        <dbReference type="ARBA" id="ARBA00022801"/>
    </source>
</evidence>
<dbReference type="InterPro" id="IPR050226">
    <property type="entry name" value="NagZ_Beta-hexosaminidase"/>
</dbReference>
<dbReference type="STRING" id="1705562.AMS69_09295"/>
<organism evidence="5 6">
    <name type="scientific">Haloarcula rubripromontorii</name>
    <dbReference type="NCBI Taxonomy" id="1705562"/>
    <lineage>
        <taxon>Archaea</taxon>
        <taxon>Methanobacteriati</taxon>
        <taxon>Methanobacteriota</taxon>
        <taxon>Stenosarchaea group</taxon>
        <taxon>Halobacteria</taxon>
        <taxon>Halobacteriales</taxon>
        <taxon>Haloarculaceae</taxon>
        <taxon>Haloarcula</taxon>
    </lineage>
</organism>
<dbReference type="Gene3D" id="3.20.20.300">
    <property type="entry name" value="Glycoside hydrolase, family 3, N-terminal domain"/>
    <property type="match status" value="1"/>
</dbReference>
<dbReference type="AlphaFoldDB" id="A0A0M9AMW9"/>
<dbReference type="EMBL" id="LIUF01000002">
    <property type="protein sequence ID" value="KOX94095.1"/>
    <property type="molecule type" value="Genomic_DNA"/>
</dbReference>
<keyword evidence="2 5" id="KW-0378">Hydrolase</keyword>
<dbReference type="InterPro" id="IPR001764">
    <property type="entry name" value="Glyco_hydro_3_N"/>
</dbReference>
<dbReference type="PANTHER" id="PTHR30480:SF16">
    <property type="entry name" value="GLYCOSIDE HYDROLASE FAMILY 3 DOMAIN PROTEIN"/>
    <property type="match status" value="1"/>
</dbReference>
<feature type="domain" description="Glycoside hydrolase family 3 N-terminal" evidence="4">
    <location>
        <begin position="11"/>
        <end position="334"/>
    </location>
</feature>
<dbReference type="PRINTS" id="PR00133">
    <property type="entry name" value="GLHYDRLASE3"/>
</dbReference>
<evidence type="ECO:0000259" key="4">
    <source>
        <dbReference type="Pfam" id="PF00933"/>
    </source>
</evidence>
<dbReference type="RefSeq" id="WP_053967771.1">
    <property type="nucleotide sequence ID" value="NZ_LIUF01000002.1"/>
</dbReference>
<evidence type="ECO:0000313" key="5">
    <source>
        <dbReference type="EMBL" id="KOX94095.1"/>
    </source>
</evidence>
<dbReference type="InterPro" id="IPR036881">
    <property type="entry name" value="Glyco_hydro_3_C_sf"/>
</dbReference>
<protein>
    <submittedName>
        <fullName evidence="5">Glycoside hydrolase</fullName>
    </submittedName>
</protein>
<dbReference type="InterPro" id="IPR036962">
    <property type="entry name" value="Glyco_hydro_3_N_sf"/>
</dbReference>
<keyword evidence="3" id="KW-0326">Glycosidase</keyword>
<gene>
    <name evidence="5" type="ORF">AMS69_09295</name>
</gene>
<keyword evidence="6" id="KW-1185">Reference proteome</keyword>
<dbReference type="GO" id="GO:0009254">
    <property type="term" value="P:peptidoglycan turnover"/>
    <property type="evidence" value="ECO:0007669"/>
    <property type="project" value="TreeGrafter"/>
</dbReference>
<name>A0A0M9AMW9_9EURY</name>
<dbReference type="GO" id="GO:0005975">
    <property type="term" value="P:carbohydrate metabolic process"/>
    <property type="evidence" value="ECO:0007669"/>
    <property type="project" value="InterPro"/>
</dbReference>